<sequence length="471" mass="53211">MPTSVARGRTSSNNRTTTSSDKEWGFYSLEVLSGGLLKQLCAFSEKRCLDRILIDFPAGGIPPGEGAVKPTLLTLSSDNYLRERDISDGAVINRVFLSQEYKFHQLNMDDESGTLYLKSTRTSTASQDSLLSFAIFDLRPLQFKALFEVKKSVFGKNVVDADCWRECLAISHSGNIIKVYSLAHILQQNEPVCTEYPHHYYLQQGVGDRGLPVTCQVDTCPPCLLQFESFQHSFDIDGSPFHCITRKSRKTFHEAEMYQVTRLVDSSQVGSFSGDVFDVEPDHVIFHPDGSNRILRQSSSRISILQLSEQDGKCSVGEVFKFIAKEHLKADEDCTPARKTNRSRRLRKAQQSHEFWDDSDAFDLTYAYNMDMDILGILTAFENDETGNISHIASIHLYDNRTGQLLRIIPIDMALKGSIYECNFELYICRAVIVVKVKTPQATEVLIYHLELTNCENTFEENTKNGNKTIA</sequence>
<dbReference type="Pfam" id="PF15802">
    <property type="entry name" value="DCAF17"/>
    <property type="match status" value="1"/>
</dbReference>
<dbReference type="EMBL" id="CAJPEV010000213">
    <property type="protein sequence ID" value="CAG0882458.1"/>
    <property type="molecule type" value="Genomic_DNA"/>
</dbReference>
<gene>
    <name evidence="1" type="ORF">DSTB1V02_LOCUS2050</name>
</gene>
<dbReference type="GO" id="GO:0080008">
    <property type="term" value="C:Cul4-RING E3 ubiquitin ligase complex"/>
    <property type="evidence" value="ECO:0007669"/>
    <property type="project" value="TreeGrafter"/>
</dbReference>
<dbReference type="PANTHER" id="PTHR14815:SF2">
    <property type="entry name" value="DDB1- AND CUL4-ASSOCIATED FACTOR 17"/>
    <property type="match status" value="1"/>
</dbReference>
<organism evidence="1">
    <name type="scientific">Darwinula stevensoni</name>
    <dbReference type="NCBI Taxonomy" id="69355"/>
    <lineage>
        <taxon>Eukaryota</taxon>
        <taxon>Metazoa</taxon>
        <taxon>Ecdysozoa</taxon>
        <taxon>Arthropoda</taxon>
        <taxon>Crustacea</taxon>
        <taxon>Oligostraca</taxon>
        <taxon>Ostracoda</taxon>
        <taxon>Podocopa</taxon>
        <taxon>Podocopida</taxon>
        <taxon>Darwinulocopina</taxon>
        <taxon>Darwinuloidea</taxon>
        <taxon>Darwinulidae</taxon>
        <taxon>Darwinula</taxon>
    </lineage>
</organism>
<dbReference type="GO" id="GO:0016567">
    <property type="term" value="P:protein ubiquitination"/>
    <property type="evidence" value="ECO:0007669"/>
    <property type="project" value="InterPro"/>
</dbReference>
<name>A0A7R8ZYZ0_9CRUS</name>
<dbReference type="InterPro" id="IPR031620">
    <property type="entry name" value="DCAF17"/>
</dbReference>
<dbReference type="OrthoDB" id="9971789at2759"/>
<dbReference type="EMBL" id="LR899730">
    <property type="protein sequence ID" value="CAD7242077.1"/>
    <property type="molecule type" value="Genomic_DNA"/>
</dbReference>
<proteinExistence type="predicted"/>
<reference evidence="1" key="1">
    <citation type="submission" date="2020-11" db="EMBL/GenBank/DDBJ databases">
        <authorList>
            <person name="Tran Van P."/>
        </authorList>
    </citation>
    <scope>NUCLEOTIDE SEQUENCE</scope>
</reference>
<accession>A0A7R8ZYZ0</accession>
<dbReference type="PANTHER" id="PTHR14815">
    <property type="entry name" value="DDB1- AND CUL4-ASSOCIATED FACTOR 17"/>
    <property type="match status" value="1"/>
</dbReference>
<keyword evidence="2" id="KW-1185">Reference proteome</keyword>
<dbReference type="AlphaFoldDB" id="A0A7R8ZYZ0"/>
<dbReference type="Proteomes" id="UP000677054">
    <property type="component" value="Unassembled WGS sequence"/>
</dbReference>
<protein>
    <submittedName>
        <fullName evidence="1">Uncharacterized protein</fullName>
    </submittedName>
</protein>
<evidence type="ECO:0000313" key="1">
    <source>
        <dbReference type="EMBL" id="CAD7242077.1"/>
    </source>
</evidence>
<evidence type="ECO:0000313" key="2">
    <source>
        <dbReference type="Proteomes" id="UP000677054"/>
    </source>
</evidence>